<name>A0A9N9N9Q2_9GLOM</name>
<keyword evidence="3" id="KW-1185">Reference proteome</keyword>
<protein>
    <submittedName>
        <fullName evidence="2">8904_t:CDS:1</fullName>
    </submittedName>
</protein>
<feature type="compositionally biased region" description="Low complexity" evidence="1">
    <location>
        <begin position="7"/>
        <end position="24"/>
    </location>
</feature>
<feature type="non-terminal residue" evidence="2">
    <location>
        <position position="128"/>
    </location>
</feature>
<proteinExistence type="predicted"/>
<reference evidence="2" key="1">
    <citation type="submission" date="2021-06" db="EMBL/GenBank/DDBJ databases">
        <authorList>
            <person name="Kallberg Y."/>
            <person name="Tangrot J."/>
            <person name="Rosling A."/>
        </authorList>
    </citation>
    <scope>NUCLEOTIDE SEQUENCE</scope>
    <source>
        <strain evidence="2">UK204</strain>
    </source>
</reference>
<dbReference type="Proteomes" id="UP000789570">
    <property type="component" value="Unassembled WGS sequence"/>
</dbReference>
<accession>A0A9N9N9Q2</accession>
<comment type="caution">
    <text evidence="2">The sequence shown here is derived from an EMBL/GenBank/DDBJ whole genome shotgun (WGS) entry which is preliminary data.</text>
</comment>
<evidence type="ECO:0000313" key="3">
    <source>
        <dbReference type="Proteomes" id="UP000789570"/>
    </source>
</evidence>
<organism evidence="2 3">
    <name type="scientific">Funneliformis caledonium</name>
    <dbReference type="NCBI Taxonomy" id="1117310"/>
    <lineage>
        <taxon>Eukaryota</taxon>
        <taxon>Fungi</taxon>
        <taxon>Fungi incertae sedis</taxon>
        <taxon>Mucoromycota</taxon>
        <taxon>Glomeromycotina</taxon>
        <taxon>Glomeromycetes</taxon>
        <taxon>Glomerales</taxon>
        <taxon>Glomeraceae</taxon>
        <taxon>Funneliformis</taxon>
    </lineage>
</organism>
<dbReference type="EMBL" id="CAJVPQ010009673">
    <property type="protein sequence ID" value="CAG8717089.1"/>
    <property type="molecule type" value="Genomic_DNA"/>
</dbReference>
<sequence length="128" mass="13598">GSGGSFGDDSGSGSSGNSDGNSSGYSGGRLGSNLNIDSDISSDGNLDDIKNIQAFIDTIENRLKSENEHLIRDIKSDSKLLNTIYNSLTKAKTFINYGDIPQSNCGKHFKGSSILNDKDVQLKVASYL</sequence>
<dbReference type="OrthoDB" id="2439417at2759"/>
<feature type="region of interest" description="Disordered" evidence="1">
    <location>
        <begin position="1"/>
        <end position="28"/>
    </location>
</feature>
<dbReference type="AlphaFoldDB" id="A0A9N9N9Q2"/>
<evidence type="ECO:0000256" key="1">
    <source>
        <dbReference type="SAM" id="MobiDB-lite"/>
    </source>
</evidence>
<evidence type="ECO:0000313" key="2">
    <source>
        <dbReference type="EMBL" id="CAG8717089.1"/>
    </source>
</evidence>
<gene>
    <name evidence="2" type="ORF">FCALED_LOCUS14212</name>
</gene>